<proteinExistence type="inferred from homology"/>
<evidence type="ECO:0000313" key="3">
    <source>
        <dbReference type="EMBL" id="GGX18654.1"/>
    </source>
</evidence>
<sequence length="283" mass="32679">MKKKILLPTDFSRNAWNAITYAIELYKNETCDFYVLNVFNARGYAIESMMVPEPGEKLYEEAKEKSEMGLGKIMERLTFRDDNPNHKFFMVSEFNGMLEAIKDIVEKQDIEMIIMGTKGTTNTNDLIYGSNTVLIMEKVRNCPVMAIPEDATYNEPKEIVFPTDYRTYFKRRELQYLIEIARMTNAAIRVLYVAKDDTLDEEQENNKKLLKESLGDLQYTFHTLHNVDVKGGVSSFVESRESDMVTFVNRKHSFLESIFSKPMAKSLGQRSKVPVLALHDLTN</sequence>
<comment type="caution">
    <text evidence="3">The sequence shown here is derived from an EMBL/GenBank/DDBJ whole genome shotgun (WGS) entry which is preliminary data.</text>
</comment>
<organism evidence="3 4">
    <name type="scientific">Aquimarina muelleri</name>
    <dbReference type="NCBI Taxonomy" id="279356"/>
    <lineage>
        <taxon>Bacteria</taxon>
        <taxon>Pseudomonadati</taxon>
        <taxon>Bacteroidota</taxon>
        <taxon>Flavobacteriia</taxon>
        <taxon>Flavobacteriales</taxon>
        <taxon>Flavobacteriaceae</taxon>
        <taxon>Aquimarina</taxon>
    </lineage>
</organism>
<feature type="domain" description="UspA" evidence="2">
    <location>
        <begin position="2"/>
        <end position="148"/>
    </location>
</feature>
<reference evidence="3 4" key="1">
    <citation type="journal article" date="2014" name="Int. J. Syst. Evol. Microbiol.">
        <title>Complete genome sequence of Corynebacterium casei LMG S-19264T (=DSM 44701T), isolated from a smear-ripened cheese.</title>
        <authorList>
            <consortium name="US DOE Joint Genome Institute (JGI-PGF)"/>
            <person name="Walter F."/>
            <person name="Albersmeier A."/>
            <person name="Kalinowski J."/>
            <person name="Ruckert C."/>
        </authorList>
    </citation>
    <scope>NUCLEOTIDE SEQUENCE [LARGE SCALE GENOMIC DNA]</scope>
    <source>
        <strain evidence="3 4">KCTC 12285</strain>
    </source>
</reference>
<dbReference type="AlphaFoldDB" id="A0A918JXS9"/>
<evidence type="ECO:0000259" key="2">
    <source>
        <dbReference type="Pfam" id="PF00582"/>
    </source>
</evidence>
<dbReference type="RefSeq" id="WP_027412579.1">
    <property type="nucleotide sequence ID" value="NZ_BMWS01000012.1"/>
</dbReference>
<protein>
    <submittedName>
        <fullName evidence="3">Universal stress protein</fullName>
    </submittedName>
</protein>
<dbReference type="CDD" id="cd00293">
    <property type="entry name" value="USP-like"/>
    <property type="match status" value="1"/>
</dbReference>
<evidence type="ECO:0000313" key="4">
    <source>
        <dbReference type="Proteomes" id="UP000601108"/>
    </source>
</evidence>
<dbReference type="EMBL" id="BMWS01000012">
    <property type="protein sequence ID" value="GGX18654.1"/>
    <property type="molecule type" value="Genomic_DNA"/>
</dbReference>
<dbReference type="PANTHER" id="PTHR46268:SF6">
    <property type="entry name" value="UNIVERSAL STRESS PROTEIN UP12"/>
    <property type="match status" value="1"/>
</dbReference>
<keyword evidence="4" id="KW-1185">Reference proteome</keyword>
<dbReference type="Gene3D" id="3.40.50.620">
    <property type="entry name" value="HUPs"/>
    <property type="match status" value="2"/>
</dbReference>
<dbReference type="SUPFAM" id="SSF52402">
    <property type="entry name" value="Adenine nucleotide alpha hydrolases-like"/>
    <property type="match status" value="2"/>
</dbReference>
<name>A0A918JXS9_9FLAO</name>
<accession>A0A918JXS9</accession>
<evidence type="ECO:0000256" key="1">
    <source>
        <dbReference type="ARBA" id="ARBA00008791"/>
    </source>
</evidence>
<dbReference type="PANTHER" id="PTHR46268">
    <property type="entry name" value="STRESS RESPONSE PROTEIN NHAX"/>
    <property type="match status" value="1"/>
</dbReference>
<dbReference type="Pfam" id="PF00582">
    <property type="entry name" value="Usp"/>
    <property type="match status" value="1"/>
</dbReference>
<comment type="similarity">
    <text evidence="1">Belongs to the universal stress protein A family.</text>
</comment>
<dbReference type="Proteomes" id="UP000601108">
    <property type="component" value="Unassembled WGS sequence"/>
</dbReference>
<dbReference type="InterPro" id="IPR014729">
    <property type="entry name" value="Rossmann-like_a/b/a_fold"/>
</dbReference>
<gene>
    <name evidence="3" type="ORF">GCM10007384_19990</name>
</gene>
<dbReference type="InterPro" id="IPR006016">
    <property type="entry name" value="UspA"/>
</dbReference>